<evidence type="ECO:0000313" key="2">
    <source>
        <dbReference type="Proteomes" id="UP001161017"/>
    </source>
</evidence>
<evidence type="ECO:0000313" key="1">
    <source>
        <dbReference type="EMBL" id="MDI1486654.1"/>
    </source>
</evidence>
<gene>
    <name evidence="1" type="ORF">OHK93_005886</name>
</gene>
<dbReference type="AlphaFoldDB" id="A0AA43QJ80"/>
<dbReference type="Proteomes" id="UP001161017">
    <property type="component" value="Unassembled WGS sequence"/>
</dbReference>
<accession>A0AA43QJ80</accession>
<name>A0AA43QJ80_9LECA</name>
<sequence length="186" mass="21403">MYRLQPTSKDVLMHLSKPIGELKMIQNGKEDFKYTRANGKRFSPIAIKVSWDDTVQQAEGTCISFETRSAYRRLCRGSDEAKDKKIFEMAKFQEERYRQWEQGQKEETVGSLSEQWTTLSTPQAFTSPVSTPALHPRSKPAEPVKTVEQWLRDYALVSGWDPKALTKEQKLEAASMLPLEVSRSRE</sequence>
<proteinExistence type="predicted"/>
<protein>
    <submittedName>
        <fullName evidence="1">Uncharacterized protein</fullName>
    </submittedName>
</protein>
<dbReference type="EMBL" id="JAPUFD010000003">
    <property type="protein sequence ID" value="MDI1486654.1"/>
    <property type="molecule type" value="Genomic_DNA"/>
</dbReference>
<keyword evidence="2" id="KW-1185">Reference proteome</keyword>
<organism evidence="1 2">
    <name type="scientific">Ramalina farinacea</name>
    <dbReference type="NCBI Taxonomy" id="258253"/>
    <lineage>
        <taxon>Eukaryota</taxon>
        <taxon>Fungi</taxon>
        <taxon>Dikarya</taxon>
        <taxon>Ascomycota</taxon>
        <taxon>Pezizomycotina</taxon>
        <taxon>Lecanoromycetes</taxon>
        <taxon>OSLEUM clade</taxon>
        <taxon>Lecanoromycetidae</taxon>
        <taxon>Lecanorales</taxon>
        <taxon>Lecanorineae</taxon>
        <taxon>Ramalinaceae</taxon>
        <taxon>Ramalina</taxon>
    </lineage>
</organism>
<reference evidence="1" key="1">
    <citation type="journal article" date="2023" name="Genome Biol. Evol.">
        <title>First Whole Genome Sequence and Flow Cytometry Genome Size Data for the Lichen-Forming Fungus Ramalina farinacea (Ascomycota).</title>
        <authorList>
            <person name="Llewellyn T."/>
            <person name="Mian S."/>
            <person name="Hill R."/>
            <person name="Leitch I.J."/>
            <person name="Gaya E."/>
        </authorList>
    </citation>
    <scope>NUCLEOTIDE SEQUENCE</scope>
    <source>
        <strain evidence="1">LIQ254RAFAR</strain>
    </source>
</reference>
<comment type="caution">
    <text evidence="1">The sequence shown here is derived from an EMBL/GenBank/DDBJ whole genome shotgun (WGS) entry which is preliminary data.</text>
</comment>